<evidence type="ECO:0000313" key="1">
    <source>
        <dbReference type="EMBL" id="GGN64404.1"/>
    </source>
</evidence>
<sequence>MNLTKHAVNNIRRFADAMNKGLVKAGEGARSLRVKVRREKEINQ</sequence>
<dbReference type="Proteomes" id="UP000624041">
    <property type="component" value="Unassembled WGS sequence"/>
</dbReference>
<protein>
    <submittedName>
        <fullName evidence="1">Uncharacterized protein</fullName>
    </submittedName>
</protein>
<gene>
    <name evidence="1" type="ORF">GCM10007971_32260</name>
</gene>
<proteinExistence type="predicted"/>
<dbReference type="RefSeq" id="WP_268239598.1">
    <property type="nucleotide sequence ID" value="NZ_BMOS01000031.1"/>
</dbReference>
<dbReference type="AlphaFoldDB" id="A0A917Y325"/>
<dbReference type="EMBL" id="BMOS01000031">
    <property type="protein sequence ID" value="GGN64404.1"/>
    <property type="molecule type" value="Genomic_DNA"/>
</dbReference>
<comment type="caution">
    <text evidence="1">The sequence shown here is derived from an EMBL/GenBank/DDBJ whole genome shotgun (WGS) entry which is preliminary data.</text>
</comment>
<keyword evidence="2" id="KW-1185">Reference proteome</keyword>
<accession>A0A917Y325</accession>
<organism evidence="1 2">
    <name type="scientific">Oceanobacillus indicireducens</name>
    <dbReference type="NCBI Taxonomy" id="1004261"/>
    <lineage>
        <taxon>Bacteria</taxon>
        <taxon>Bacillati</taxon>
        <taxon>Bacillota</taxon>
        <taxon>Bacilli</taxon>
        <taxon>Bacillales</taxon>
        <taxon>Bacillaceae</taxon>
        <taxon>Oceanobacillus</taxon>
    </lineage>
</organism>
<evidence type="ECO:0000313" key="2">
    <source>
        <dbReference type="Proteomes" id="UP000624041"/>
    </source>
</evidence>
<reference evidence="1" key="1">
    <citation type="journal article" date="2014" name="Int. J. Syst. Evol. Microbiol.">
        <title>Complete genome sequence of Corynebacterium casei LMG S-19264T (=DSM 44701T), isolated from a smear-ripened cheese.</title>
        <authorList>
            <consortium name="US DOE Joint Genome Institute (JGI-PGF)"/>
            <person name="Walter F."/>
            <person name="Albersmeier A."/>
            <person name="Kalinowski J."/>
            <person name="Ruckert C."/>
        </authorList>
    </citation>
    <scope>NUCLEOTIDE SEQUENCE</scope>
    <source>
        <strain evidence="1">JCM 17251</strain>
    </source>
</reference>
<name>A0A917Y325_9BACI</name>
<reference evidence="1" key="2">
    <citation type="submission" date="2020-09" db="EMBL/GenBank/DDBJ databases">
        <authorList>
            <person name="Sun Q."/>
            <person name="Ohkuma M."/>
        </authorList>
    </citation>
    <scope>NUCLEOTIDE SEQUENCE</scope>
    <source>
        <strain evidence="1">JCM 17251</strain>
    </source>
</reference>